<comment type="caution">
    <text evidence="1">The sequence shown here is derived from an EMBL/GenBank/DDBJ whole genome shotgun (WGS) entry which is preliminary data.</text>
</comment>
<dbReference type="OrthoDB" id="6434571at2759"/>
<reference evidence="1" key="1">
    <citation type="submission" date="2020-08" db="EMBL/GenBank/DDBJ databases">
        <title>Multicomponent nature underlies the extraordinary mechanical properties of spider dragline silk.</title>
        <authorList>
            <person name="Kono N."/>
            <person name="Nakamura H."/>
            <person name="Mori M."/>
            <person name="Yoshida Y."/>
            <person name="Ohtoshi R."/>
            <person name="Malay A.D."/>
            <person name="Moran D.A.P."/>
            <person name="Tomita M."/>
            <person name="Numata K."/>
            <person name="Arakawa K."/>
        </authorList>
    </citation>
    <scope>NUCLEOTIDE SEQUENCE</scope>
</reference>
<dbReference type="Proteomes" id="UP000887013">
    <property type="component" value="Unassembled WGS sequence"/>
</dbReference>
<name>A0A8X6U4Q7_NEPPI</name>
<dbReference type="AlphaFoldDB" id="A0A8X6U4Q7"/>
<accession>A0A8X6U4Q7</accession>
<gene>
    <name evidence="1" type="ORF">NPIL_623781</name>
</gene>
<keyword evidence="2" id="KW-1185">Reference proteome</keyword>
<sequence>MLELRSTLLSSRHNVSKIRIESGAGREETTTEASEATFHVCGRMNRHDVRIWNSGNPYHEMELTLDCSKVNVWGSNVTRPDDRSFLFLLKRQ</sequence>
<proteinExistence type="predicted"/>
<organism evidence="1 2">
    <name type="scientific">Nephila pilipes</name>
    <name type="common">Giant wood spider</name>
    <name type="synonym">Nephila maculata</name>
    <dbReference type="NCBI Taxonomy" id="299642"/>
    <lineage>
        <taxon>Eukaryota</taxon>
        <taxon>Metazoa</taxon>
        <taxon>Ecdysozoa</taxon>
        <taxon>Arthropoda</taxon>
        <taxon>Chelicerata</taxon>
        <taxon>Arachnida</taxon>
        <taxon>Araneae</taxon>
        <taxon>Araneomorphae</taxon>
        <taxon>Entelegynae</taxon>
        <taxon>Araneoidea</taxon>
        <taxon>Nephilidae</taxon>
        <taxon>Nephila</taxon>
    </lineage>
</organism>
<evidence type="ECO:0000313" key="2">
    <source>
        <dbReference type="Proteomes" id="UP000887013"/>
    </source>
</evidence>
<protein>
    <submittedName>
        <fullName evidence="1">Uncharacterized protein</fullName>
    </submittedName>
</protein>
<dbReference type="EMBL" id="BMAW01117350">
    <property type="protein sequence ID" value="GFT74741.1"/>
    <property type="molecule type" value="Genomic_DNA"/>
</dbReference>
<evidence type="ECO:0000313" key="1">
    <source>
        <dbReference type="EMBL" id="GFT74741.1"/>
    </source>
</evidence>